<evidence type="ECO:0000256" key="2">
    <source>
        <dbReference type="SAM" id="MobiDB-lite"/>
    </source>
</evidence>
<reference evidence="4 5" key="1">
    <citation type="journal article" date="2016" name="J. Microbiol.">
        <title>Dankookia rubra gen. nov., sp. nov., an alphaproteobacterium isolated from sediment of a shallow stream.</title>
        <authorList>
            <person name="Kim W.H."/>
            <person name="Kim D.H."/>
            <person name="Kang K."/>
            <person name="Ahn T.Y."/>
        </authorList>
    </citation>
    <scope>NUCLEOTIDE SEQUENCE [LARGE SCALE GENOMIC DNA]</scope>
    <source>
        <strain evidence="4 5">JCM30602</strain>
    </source>
</reference>
<dbReference type="InterPro" id="IPR035965">
    <property type="entry name" value="PAS-like_dom_sf"/>
</dbReference>
<keyword evidence="1" id="KW-0597">Phosphoprotein</keyword>
<evidence type="ECO:0000256" key="1">
    <source>
        <dbReference type="PROSITE-ProRule" id="PRU00169"/>
    </source>
</evidence>
<dbReference type="InterPro" id="IPR001789">
    <property type="entry name" value="Sig_transdc_resp-reg_receiver"/>
</dbReference>
<feature type="domain" description="Response regulatory" evidence="3">
    <location>
        <begin position="1"/>
        <end position="85"/>
    </location>
</feature>
<dbReference type="OrthoDB" id="329226at2"/>
<evidence type="ECO:0000313" key="4">
    <source>
        <dbReference type="EMBL" id="TDH63547.1"/>
    </source>
</evidence>
<feature type="compositionally biased region" description="Gly residues" evidence="2">
    <location>
        <begin position="173"/>
        <end position="185"/>
    </location>
</feature>
<dbReference type="SUPFAM" id="SSF55785">
    <property type="entry name" value="PYP-like sensor domain (PAS domain)"/>
    <property type="match status" value="1"/>
</dbReference>
<name>A0A4R5QLG1_9PROT</name>
<protein>
    <submittedName>
        <fullName evidence="4">Response regulator</fullName>
    </submittedName>
</protein>
<feature type="modified residue" description="4-aspartylphosphate" evidence="1">
    <location>
        <position position="26"/>
    </location>
</feature>
<organism evidence="4 5">
    <name type="scientific">Dankookia rubra</name>
    <dbReference type="NCBI Taxonomy" id="1442381"/>
    <lineage>
        <taxon>Bacteria</taxon>
        <taxon>Pseudomonadati</taxon>
        <taxon>Pseudomonadota</taxon>
        <taxon>Alphaproteobacteria</taxon>
        <taxon>Acetobacterales</taxon>
        <taxon>Roseomonadaceae</taxon>
        <taxon>Dankookia</taxon>
    </lineage>
</organism>
<sequence length="384" mass="40449">MLEASSVATGMVQALAAERLDLVATDVTMPGGNGPELARRLRAARPGLPILFLTGIGNQRSLMGEAVLGKPFGAAELGRQVLASLGRVAAPRHDRMLMRLSRPELREAYFAWRSRRGAPHQPSSGGAALVRRGRDRGAVGRRESLSAGGRAGRGRPAAAALPAGRRGTRGPARRGGGGPGGGCGDRGGRGLRRPGRGLPAQREPRHPFSRLRALRLPGWRRAGPFRTDPVAALGGPGSAADAPARHRPLLRGDVRMPDLTGPALPRFDTPQLARAIAALPEAMPDRPPYGAIRVDQAGIVQADSGAERRLSGSGQQPRLGLDFLAGVAPCMDHPRFRGRLEAALAGGWLDLEFGWTGDFADAARSVRVRSASGGGCWSCMLRED</sequence>
<accession>A0A4R5QLG1</accession>
<feature type="region of interest" description="Disordered" evidence="2">
    <location>
        <begin position="115"/>
        <end position="209"/>
    </location>
</feature>
<feature type="compositionally biased region" description="Low complexity" evidence="2">
    <location>
        <begin position="154"/>
        <end position="165"/>
    </location>
</feature>
<dbReference type="SUPFAM" id="SSF52172">
    <property type="entry name" value="CheY-like"/>
    <property type="match status" value="1"/>
</dbReference>
<dbReference type="Proteomes" id="UP000295096">
    <property type="component" value="Unassembled WGS sequence"/>
</dbReference>
<evidence type="ECO:0000259" key="3">
    <source>
        <dbReference type="PROSITE" id="PS50110"/>
    </source>
</evidence>
<dbReference type="Gene3D" id="3.30.450.20">
    <property type="entry name" value="PAS domain"/>
    <property type="match status" value="1"/>
</dbReference>
<proteinExistence type="predicted"/>
<dbReference type="EMBL" id="SMSJ01000005">
    <property type="protein sequence ID" value="TDH63547.1"/>
    <property type="molecule type" value="Genomic_DNA"/>
</dbReference>
<dbReference type="Pfam" id="PF00072">
    <property type="entry name" value="Response_reg"/>
    <property type="match status" value="1"/>
</dbReference>
<dbReference type="GO" id="GO:0000160">
    <property type="term" value="P:phosphorelay signal transduction system"/>
    <property type="evidence" value="ECO:0007669"/>
    <property type="project" value="InterPro"/>
</dbReference>
<dbReference type="Gene3D" id="3.40.50.2300">
    <property type="match status" value="1"/>
</dbReference>
<dbReference type="InterPro" id="IPR011006">
    <property type="entry name" value="CheY-like_superfamily"/>
</dbReference>
<comment type="caution">
    <text evidence="4">The sequence shown here is derived from an EMBL/GenBank/DDBJ whole genome shotgun (WGS) entry which is preliminary data.</text>
</comment>
<feature type="compositionally biased region" description="Basic and acidic residues" evidence="2">
    <location>
        <begin position="135"/>
        <end position="144"/>
    </location>
</feature>
<dbReference type="PROSITE" id="PS50110">
    <property type="entry name" value="RESPONSE_REGULATORY"/>
    <property type="match status" value="1"/>
</dbReference>
<keyword evidence="5" id="KW-1185">Reference proteome</keyword>
<dbReference type="AlphaFoldDB" id="A0A4R5QLG1"/>
<gene>
    <name evidence="4" type="ORF">E2C06_06890</name>
</gene>
<evidence type="ECO:0000313" key="5">
    <source>
        <dbReference type="Proteomes" id="UP000295096"/>
    </source>
</evidence>